<dbReference type="KEGG" id="cia:BEN51_08660"/>
<dbReference type="OrthoDB" id="1903878at2"/>
<feature type="domain" description="O-antigen ligase-related" evidence="6">
    <location>
        <begin position="217"/>
        <end position="386"/>
    </location>
</feature>
<dbReference type="AlphaFoldDB" id="A0A343JDE2"/>
<gene>
    <name evidence="7" type="ORF">BEN51_08660</name>
</gene>
<dbReference type="Proteomes" id="UP000264883">
    <property type="component" value="Chromosome"/>
</dbReference>
<keyword evidence="2 5" id="KW-0812">Transmembrane</keyword>
<dbReference type="EMBL" id="CP016786">
    <property type="protein sequence ID" value="ASW43550.1"/>
    <property type="molecule type" value="Genomic_DNA"/>
</dbReference>
<evidence type="ECO:0000259" key="6">
    <source>
        <dbReference type="Pfam" id="PF04932"/>
    </source>
</evidence>
<feature type="transmembrane region" description="Helical" evidence="5">
    <location>
        <begin position="41"/>
        <end position="60"/>
    </location>
</feature>
<evidence type="ECO:0000256" key="3">
    <source>
        <dbReference type="ARBA" id="ARBA00022989"/>
    </source>
</evidence>
<feature type="transmembrane region" description="Helical" evidence="5">
    <location>
        <begin position="92"/>
        <end position="111"/>
    </location>
</feature>
<feature type="transmembrane region" description="Helical" evidence="5">
    <location>
        <begin position="12"/>
        <end position="29"/>
    </location>
</feature>
<reference evidence="7 8" key="1">
    <citation type="submission" date="2016-08" db="EMBL/GenBank/DDBJ databases">
        <title>Complete Genome Sequence Of The Indigo Reducing Clostridium isatidis DSM15098.</title>
        <authorList>
            <person name="Little G.T."/>
            <person name="Minton N.P."/>
        </authorList>
    </citation>
    <scope>NUCLEOTIDE SEQUENCE [LARGE SCALE GENOMIC DNA]</scope>
    <source>
        <strain evidence="7 8">DSM 15098</strain>
    </source>
</reference>
<feature type="transmembrane region" description="Helical" evidence="5">
    <location>
        <begin position="69"/>
        <end position="86"/>
    </location>
</feature>
<protein>
    <recommendedName>
        <fullName evidence="6">O-antigen ligase-related domain-containing protein</fullName>
    </recommendedName>
</protein>
<evidence type="ECO:0000256" key="1">
    <source>
        <dbReference type="ARBA" id="ARBA00004141"/>
    </source>
</evidence>
<dbReference type="PANTHER" id="PTHR37422:SF13">
    <property type="entry name" value="LIPOPOLYSACCHARIDE BIOSYNTHESIS PROTEIN PA4999-RELATED"/>
    <property type="match status" value="1"/>
</dbReference>
<dbReference type="InterPro" id="IPR051533">
    <property type="entry name" value="WaaL-like"/>
</dbReference>
<keyword evidence="8" id="KW-1185">Reference proteome</keyword>
<proteinExistence type="predicted"/>
<keyword evidence="3 5" id="KW-1133">Transmembrane helix</keyword>
<feature type="transmembrane region" description="Helical" evidence="5">
    <location>
        <begin position="437"/>
        <end position="455"/>
    </location>
</feature>
<feature type="transmembrane region" description="Helical" evidence="5">
    <location>
        <begin position="229"/>
        <end position="247"/>
    </location>
</feature>
<evidence type="ECO:0000313" key="7">
    <source>
        <dbReference type="EMBL" id="ASW43550.1"/>
    </source>
</evidence>
<dbReference type="Pfam" id="PF04932">
    <property type="entry name" value="Wzy_C"/>
    <property type="match status" value="1"/>
</dbReference>
<evidence type="ECO:0000256" key="2">
    <source>
        <dbReference type="ARBA" id="ARBA00022692"/>
    </source>
</evidence>
<feature type="transmembrane region" description="Helical" evidence="5">
    <location>
        <begin position="411"/>
        <end position="431"/>
    </location>
</feature>
<dbReference type="GO" id="GO:0016020">
    <property type="term" value="C:membrane"/>
    <property type="evidence" value="ECO:0007669"/>
    <property type="project" value="UniProtKB-SubCell"/>
</dbReference>
<dbReference type="InterPro" id="IPR007016">
    <property type="entry name" value="O-antigen_ligase-rel_domated"/>
</dbReference>
<evidence type="ECO:0000256" key="4">
    <source>
        <dbReference type="ARBA" id="ARBA00023136"/>
    </source>
</evidence>
<sequence length="462" mass="52336">MKTLQKIFKIRILEDSVYFKITFLLWALIHSLALGQYVTSYASPIIILWGGLILIKLLLIDRVDFSRKYFILIFSFLLAYLVTIVINRELNLLGNIKTLIWQSIMIIGLFINDYRKDKKQILMDIDRIGRAVIIATLIISAISVLQFFLDISYIVTRVDGRSIPQGYYAARLWGIYVDPNQSCNVAIISLALSVILLLRKTLLNKVLLISNILIQYSLIVLSGSRGGSLGLIILLIGLFYLVFDRKFKDKNNAINSKKLISLILSIILSVALVATFRITRKTLALIPEIGYSISESIINKQNDKDENKSNNITIDRADVESSNGRIELWTDGLKLSKKFPIFGVGDRNIMAIAQKLMPGSSITKQYVHNGYLHMLLSGGAVSLLIMMFLLGDIAISALRNIVNNKKHDNDYYVYTILTSMIGAILLTTFFITEVFFQNSFTAAILWIFVGYIVYLNKKEKFI</sequence>
<accession>A0A343JDE2</accession>
<keyword evidence="4 5" id="KW-0472">Membrane</keyword>
<feature type="transmembrane region" description="Helical" evidence="5">
    <location>
        <begin position="259"/>
        <end position="278"/>
    </location>
</feature>
<dbReference type="PANTHER" id="PTHR37422">
    <property type="entry name" value="TEICHURONIC ACID BIOSYNTHESIS PROTEIN TUAE"/>
    <property type="match status" value="1"/>
</dbReference>
<feature type="transmembrane region" description="Helical" evidence="5">
    <location>
        <begin position="371"/>
        <end position="390"/>
    </location>
</feature>
<evidence type="ECO:0000313" key="8">
    <source>
        <dbReference type="Proteomes" id="UP000264883"/>
    </source>
</evidence>
<name>A0A343JDE2_9CLOT</name>
<feature type="transmembrane region" description="Helical" evidence="5">
    <location>
        <begin position="132"/>
        <end position="155"/>
    </location>
</feature>
<organism evidence="7 8">
    <name type="scientific">Clostridium isatidis</name>
    <dbReference type="NCBI Taxonomy" id="182773"/>
    <lineage>
        <taxon>Bacteria</taxon>
        <taxon>Bacillati</taxon>
        <taxon>Bacillota</taxon>
        <taxon>Clostridia</taxon>
        <taxon>Eubacteriales</taxon>
        <taxon>Clostridiaceae</taxon>
        <taxon>Clostridium</taxon>
    </lineage>
</organism>
<feature type="transmembrane region" description="Helical" evidence="5">
    <location>
        <begin position="175"/>
        <end position="198"/>
    </location>
</feature>
<dbReference type="RefSeq" id="WP_119865684.1">
    <property type="nucleotide sequence ID" value="NZ_CP016786.1"/>
</dbReference>
<evidence type="ECO:0000256" key="5">
    <source>
        <dbReference type="SAM" id="Phobius"/>
    </source>
</evidence>
<feature type="transmembrane region" description="Helical" evidence="5">
    <location>
        <begin position="205"/>
        <end position="223"/>
    </location>
</feature>
<comment type="subcellular location">
    <subcellularLocation>
        <location evidence="1">Membrane</location>
        <topology evidence="1">Multi-pass membrane protein</topology>
    </subcellularLocation>
</comment>